<keyword evidence="2" id="KW-1185">Reference proteome</keyword>
<evidence type="ECO:0000313" key="2">
    <source>
        <dbReference type="Proteomes" id="UP000756132"/>
    </source>
</evidence>
<proteinExistence type="predicted"/>
<gene>
    <name evidence="1" type="ORF">CLAFUR5_00203</name>
</gene>
<dbReference type="Proteomes" id="UP000756132">
    <property type="component" value="Chromosome 1"/>
</dbReference>
<dbReference type="EMBL" id="CP090163">
    <property type="protein sequence ID" value="UJO12918.1"/>
    <property type="molecule type" value="Genomic_DNA"/>
</dbReference>
<reference evidence="1" key="1">
    <citation type="submission" date="2021-12" db="EMBL/GenBank/DDBJ databases">
        <authorList>
            <person name="Zaccaron A."/>
            <person name="Stergiopoulos I."/>
        </authorList>
    </citation>
    <scope>NUCLEOTIDE SEQUENCE</scope>
    <source>
        <strain evidence="1">Race5_Kim</strain>
    </source>
</reference>
<organism evidence="1 2">
    <name type="scientific">Passalora fulva</name>
    <name type="common">Tomato leaf mold</name>
    <name type="synonym">Cladosporium fulvum</name>
    <dbReference type="NCBI Taxonomy" id="5499"/>
    <lineage>
        <taxon>Eukaryota</taxon>
        <taxon>Fungi</taxon>
        <taxon>Dikarya</taxon>
        <taxon>Ascomycota</taxon>
        <taxon>Pezizomycotina</taxon>
        <taxon>Dothideomycetes</taxon>
        <taxon>Dothideomycetidae</taxon>
        <taxon>Mycosphaerellales</taxon>
        <taxon>Mycosphaerellaceae</taxon>
        <taxon>Fulvia</taxon>
    </lineage>
</organism>
<dbReference type="GeneID" id="71980081"/>
<dbReference type="OrthoDB" id="3624966at2759"/>
<dbReference type="RefSeq" id="XP_047757284.1">
    <property type="nucleotide sequence ID" value="XM_047899351.1"/>
</dbReference>
<accession>A0A9Q8L8Q3</accession>
<sequence>MDFLLEYLLLTEVRDPDIARILRDSSTSTIHPVFQQRRWDGLSDDGFIFCRPALVLASYLLTCPRGLHFFHAFLFGEHTIHRDRHGMTRTRFDPVYDTQRPLPPEEEKRVLAALEEISNLIRVRFADTGRDDGRCQPGDTVWTDRFQCITSPLATRSTISISQRTLDRIQGQHLSGPAPLRCWFSLAVTLVHEFGHAIWYAAAEPETEGIFANQDFCEMGYAVTSWIVHGRPEISQLRHNGEEVLALRHIPNLSMVEIYRESGLFPLFRDLGPDNEMIGIVDDAWLKELFMGITSNKKFVADNGEGLRPTVTYCQCEDCRVITDTGSYPTHSIDSVDSADYATRPGCVAHAITRPDLDGGAASENIQWMLSLSQEGVEALRDPVFRTCVLALREKYPFHNRD</sequence>
<dbReference type="AlphaFoldDB" id="A0A9Q8L8Q3"/>
<evidence type="ECO:0000313" key="1">
    <source>
        <dbReference type="EMBL" id="UJO12918.1"/>
    </source>
</evidence>
<reference evidence="1" key="2">
    <citation type="journal article" date="2022" name="Microb. Genom.">
        <title>A chromosome-scale genome assembly of the tomato pathogen Cladosporium fulvum reveals a compartmentalized genome architecture and the presence of a dispensable chromosome.</title>
        <authorList>
            <person name="Zaccaron A.Z."/>
            <person name="Chen L.H."/>
            <person name="Samaras A."/>
            <person name="Stergiopoulos I."/>
        </authorList>
    </citation>
    <scope>NUCLEOTIDE SEQUENCE</scope>
    <source>
        <strain evidence="1">Race5_Kim</strain>
    </source>
</reference>
<name>A0A9Q8L8Q3_PASFU</name>
<dbReference type="KEGG" id="ffu:CLAFUR5_00203"/>
<protein>
    <submittedName>
        <fullName evidence="1">Uncharacterized protein</fullName>
    </submittedName>
</protein>